<dbReference type="AlphaFoldDB" id="A0A7S4UI31"/>
<name>A0A7S4UI31_9STRA</name>
<reference evidence="2" key="1">
    <citation type="submission" date="2021-01" db="EMBL/GenBank/DDBJ databases">
        <authorList>
            <person name="Corre E."/>
            <person name="Pelletier E."/>
            <person name="Niang G."/>
            <person name="Scheremetjew M."/>
            <person name="Finn R."/>
            <person name="Kale V."/>
            <person name="Holt S."/>
            <person name="Cochrane G."/>
            <person name="Meng A."/>
            <person name="Brown T."/>
            <person name="Cohen L."/>
        </authorList>
    </citation>
    <scope>NUCLEOTIDE SEQUENCE</scope>
    <source>
        <strain evidence="2">GSO104</strain>
    </source>
</reference>
<gene>
    <name evidence="2" type="ORF">DBRI00130_LOCUS3640</name>
</gene>
<accession>A0A7S4UI31</accession>
<protein>
    <submittedName>
        <fullName evidence="2">Uncharacterized protein</fullName>
    </submittedName>
</protein>
<organism evidence="2">
    <name type="scientific">Ditylum brightwellii</name>
    <dbReference type="NCBI Taxonomy" id="49249"/>
    <lineage>
        <taxon>Eukaryota</taxon>
        <taxon>Sar</taxon>
        <taxon>Stramenopiles</taxon>
        <taxon>Ochrophyta</taxon>
        <taxon>Bacillariophyta</taxon>
        <taxon>Mediophyceae</taxon>
        <taxon>Lithodesmiophycidae</taxon>
        <taxon>Lithodesmiales</taxon>
        <taxon>Lithodesmiaceae</taxon>
        <taxon>Ditylum</taxon>
    </lineage>
</organism>
<feature type="region of interest" description="Disordered" evidence="1">
    <location>
        <begin position="201"/>
        <end position="248"/>
    </location>
</feature>
<dbReference type="EMBL" id="HBNS01004496">
    <property type="protein sequence ID" value="CAE4585328.1"/>
    <property type="molecule type" value="Transcribed_RNA"/>
</dbReference>
<sequence>MTSEDHFDNILQTFVNSRRPDDASSKEGVKALVKQLIDACDQDPLRWKTLVLVLIHKRYHLLSPQAKFEKMAKAEQNITAGDGERLIFYTAASALWEKSQDPNNTHAAAALRVLLRVSPLAGGTRDICTIIVKFVDAELRKILEATKILAGTESTSHLVALGLVHFQKMDAASEMLCQLAADLLDEDLDIVRSKNSNDLPSTMHMFVPHRDRGSKRSSKKHTNAVNSGGRGGRGGRGRGRPGRGTAAASSRIAEQHYFDRQLANAVAEILIWTKTCNMNDKDKFASMYQNLLLSARPSSNNKEAIKRNLHAMQTIIRKHRQQLNIFARERGQMLRDQFVLDPKEVDLSRIKRGKTGDIAALTKLAQKKEDTRILRLVNLRFSDPSKATKFGSVGELISSWVKEPEASSDDELGRLQRNIFVAKVRATASYLRSVIKSTEKSLLIASFDNSQSNHIASALVSFAFSGALLGDDGTSSAEPMEYKEIRLLIGGVSKDVSSFDSFLSLLDEIVSGSSKNEVDAPSFMNDSIATTKAVLNLIDRHLKNSEVLLLFSSGDITIPSDVMEDLTTKGCGVHCHDGDIIGDRLQREGAKKGDITITLAWDTYDDLDLHVHTPSGKHIYYGDRVSDDELCTLDVDMNAGGKQSKEPVENVFAGDLDKKKEAPHGRYKVVIQNYAYHGSRNGSAIPFRVIVDKNGEKETFTGECTGSGESSNVVITEFDYNGRFIPFPISEEERTAFGTSNMVNLTASTGQTLDSLGQLVETLFRLEHLDQTRQLVNDNETGEEEMDVGEGSTRRPLVAEHGRLEVTSRDLLHINLAKLPQTFHEMVGKEFGGGPTLAEECARQMSVRMIAEKIPVSELKRNGYPDNIVKLVNQIMATAC</sequence>
<feature type="compositionally biased region" description="Basic residues" evidence="1">
    <location>
        <begin position="212"/>
        <end position="222"/>
    </location>
</feature>
<proteinExistence type="predicted"/>
<evidence type="ECO:0000256" key="1">
    <source>
        <dbReference type="SAM" id="MobiDB-lite"/>
    </source>
</evidence>
<evidence type="ECO:0000313" key="2">
    <source>
        <dbReference type="EMBL" id="CAE4585328.1"/>
    </source>
</evidence>